<comment type="caution">
    <text evidence="1">The sequence shown here is derived from an EMBL/GenBank/DDBJ whole genome shotgun (WGS) entry which is preliminary data.</text>
</comment>
<protein>
    <submittedName>
        <fullName evidence="1">Uncharacterized protein</fullName>
    </submittedName>
</protein>
<reference evidence="1 2" key="1">
    <citation type="journal article" date="2020" name="ISME J.">
        <title>Comparative genomics reveals insights into cyanobacterial evolution and habitat adaptation.</title>
        <authorList>
            <person name="Chen M.Y."/>
            <person name="Teng W.K."/>
            <person name="Zhao L."/>
            <person name="Hu C.X."/>
            <person name="Zhou Y.K."/>
            <person name="Han B.P."/>
            <person name="Song L.R."/>
            <person name="Shu W.S."/>
        </authorList>
    </citation>
    <scope>NUCLEOTIDE SEQUENCE [LARGE SCALE GENOMIC DNA]</scope>
    <source>
        <strain evidence="1 2">FACHB-252</strain>
    </source>
</reference>
<dbReference type="Proteomes" id="UP000606396">
    <property type="component" value="Unassembled WGS sequence"/>
</dbReference>
<keyword evidence="2" id="KW-1185">Reference proteome</keyword>
<proteinExistence type="predicted"/>
<gene>
    <name evidence="1" type="ORF">H6G94_10955</name>
</gene>
<name>A0ABR8H9N9_NOSPU</name>
<sequence>MQRYTYMKVGQSVVLTDHVTGDELVLQGDDYLNFLNKVMLMTKKLVFPQEKWSTCSEFIDYHISQYF</sequence>
<organism evidence="1 2">
    <name type="scientific">Nostoc punctiforme FACHB-252</name>
    <dbReference type="NCBI Taxonomy" id="1357509"/>
    <lineage>
        <taxon>Bacteria</taxon>
        <taxon>Bacillati</taxon>
        <taxon>Cyanobacteriota</taxon>
        <taxon>Cyanophyceae</taxon>
        <taxon>Nostocales</taxon>
        <taxon>Nostocaceae</taxon>
        <taxon>Nostoc</taxon>
    </lineage>
</organism>
<dbReference type="RefSeq" id="WP_190949452.1">
    <property type="nucleotide sequence ID" value="NZ_JACJTC010000007.1"/>
</dbReference>
<accession>A0ABR8H9N9</accession>
<dbReference type="EMBL" id="JACJTC010000007">
    <property type="protein sequence ID" value="MBD2611788.1"/>
    <property type="molecule type" value="Genomic_DNA"/>
</dbReference>
<evidence type="ECO:0000313" key="2">
    <source>
        <dbReference type="Proteomes" id="UP000606396"/>
    </source>
</evidence>
<evidence type="ECO:0000313" key="1">
    <source>
        <dbReference type="EMBL" id="MBD2611788.1"/>
    </source>
</evidence>